<gene>
    <name evidence="1" type="ORF">METZ01_LOCUS407712</name>
</gene>
<evidence type="ECO:0000313" key="1">
    <source>
        <dbReference type="EMBL" id="SVD54858.1"/>
    </source>
</evidence>
<organism evidence="1">
    <name type="scientific">marine metagenome</name>
    <dbReference type="NCBI Taxonomy" id="408172"/>
    <lineage>
        <taxon>unclassified sequences</taxon>
        <taxon>metagenomes</taxon>
        <taxon>ecological metagenomes</taxon>
    </lineage>
</organism>
<sequence length="279" mass="32572">NYGYEIKLNEKIVKLKVSKAKSFNKVVAWKNSQYAMLENIVKYADLQPFNGSLENVNQQCRRSHIMTVFSTEGSKAGSDVRCDYCDNCGYHNPWDQQANDIVAGLAEHNFRKDLRDYFSHQTKDKQYIDNHIENFFKIVKTMIDKDFVIMSETISDAWREQVGEIDNAATLLMLSIVNFMNGDISNHNAYLKEFFKYGKTNIKLCQSVISNLKEIINIKPQNIYKDHFKNRVVDDQIQSLKIFSSKYSEIFNEIETDIGLNLLEMENRKYETALSKYDR</sequence>
<protein>
    <submittedName>
        <fullName evidence="1">Uncharacterized protein</fullName>
    </submittedName>
</protein>
<feature type="non-terminal residue" evidence="1">
    <location>
        <position position="279"/>
    </location>
</feature>
<proteinExistence type="predicted"/>
<dbReference type="EMBL" id="UINC01157714">
    <property type="protein sequence ID" value="SVD54858.1"/>
    <property type="molecule type" value="Genomic_DNA"/>
</dbReference>
<feature type="non-terminal residue" evidence="1">
    <location>
        <position position="1"/>
    </location>
</feature>
<accession>A0A382W9Q2</accession>
<dbReference type="AlphaFoldDB" id="A0A382W9Q2"/>
<name>A0A382W9Q2_9ZZZZ</name>
<reference evidence="1" key="1">
    <citation type="submission" date="2018-05" db="EMBL/GenBank/DDBJ databases">
        <authorList>
            <person name="Lanie J.A."/>
            <person name="Ng W.-L."/>
            <person name="Kazmierczak K.M."/>
            <person name="Andrzejewski T.M."/>
            <person name="Davidsen T.M."/>
            <person name="Wayne K.J."/>
            <person name="Tettelin H."/>
            <person name="Glass J.I."/>
            <person name="Rusch D."/>
            <person name="Podicherti R."/>
            <person name="Tsui H.-C.T."/>
            <person name="Winkler M.E."/>
        </authorList>
    </citation>
    <scope>NUCLEOTIDE SEQUENCE</scope>
</reference>